<evidence type="ECO:0000313" key="3">
    <source>
        <dbReference type="Proteomes" id="UP000566819"/>
    </source>
</evidence>
<reference evidence="2 3" key="1">
    <citation type="submission" date="2020-03" db="EMBL/GenBank/DDBJ databases">
        <title>Draft Genome Sequence of Cudoniella acicularis.</title>
        <authorList>
            <person name="Buettner E."/>
            <person name="Kellner H."/>
        </authorList>
    </citation>
    <scope>NUCLEOTIDE SEQUENCE [LARGE SCALE GENOMIC DNA]</scope>
    <source>
        <strain evidence="2 3">DSM 108380</strain>
    </source>
</reference>
<keyword evidence="3" id="KW-1185">Reference proteome</keyword>
<feature type="compositionally biased region" description="Polar residues" evidence="1">
    <location>
        <begin position="92"/>
        <end position="114"/>
    </location>
</feature>
<accession>A0A8H4W351</accession>
<dbReference type="Proteomes" id="UP000566819">
    <property type="component" value="Unassembled WGS sequence"/>
</dbReference>
<gene>
    <name evidence="2" type="ORF">G7Y89_g6302</name>
</gene>
<dbReference type="AlphaFoldDB" id="A0A8H4W351"/>
<feature type="region of interest" description="Disordered" evidence="1">
    <location>
        <begin position="90"/>
        <end position="114"/>
    </location>
</feature>
<evidence type="ECO:0000256" key="1">
    <source>
        <dbReference type="SAM" id="MobiDB-lite"/>
    </source>
</evidence>
<proteinExistence type="predicted"/>
<sequence length="114" mass="12061">MSATMESVRVCLALGDVRDDDLRLATCNLQVGTVSDPIDKTPEALDDPPWLNTLHQSIIAASVGSLPLATGVSLLKEDFAAGRTKIDHKASRNNLSTVGMQSQRPARKTSGGST</sequence>
<protein>
    <submittedName>
        <fullName evidence="2">Uncharacterized protein</fullName>
    </submittedName>
</protein>
<name>A0A8H4W351_9HELO</name>
<dbReference type="EMBL" id="JAAMPI010000406">
    <property type="protein sequence ID" value="KAF4631826.1"/>
    <property type="molecule type" value="Genomic_DNA"/>
</dbReference>
<comment type="caution">
    <text evidence="2">The sequence shown here is derived from an EMBL/GenBank/DDBJ whole genome shotgun (WGS) entry which is preliminary data.</text>
</comment>
<organism evidence="2 3">
    <name type="scientific">Cudoniella acicularis</name>
    <dbReference type="NCBI Taxonomy" id="354080"/>
    <lineage>
        <taxon>Eukaryota</taxon>
        <taxon>Fungi</taxon>
        <taxon>Dikarya</taxon>
        <taxon>Ascomycota</taxon>
        <taxon>Pezizomycotina</taxon>
        <taxon>Leotiomycetes</taxon>
        <taxon>Helotiales</taxon>
        <taxon>Tricladiaceae</taxon>
        <taxon>Cudoniella</taxon>
    </lineage>
</organism>
<evidence type="ECO:0000313" key="2">
    <source>
        <dbReference type="EMBL" id="KAF4631826.1"/>
    </source>
</evidence>